<evidence type="ECO:0000256" key="7">
    <source>
        <dbReference type="ARBA" id="ARBA00023136"/>
    </source>
</evidence>
<comment type="subcellular location">
    <subcellularLocation>
        <location evidence="1">Cell membrane</location>
        <topology evidence="1">Multi-pass membrane protein</topology>
    </subcellularLocation>
</comment>
<dbReference type="AlphaFoldDB" id="A0A8B4BTV0"/>
<evidence type="ECO:0000256" key="1">
    <source>
        <dbReference type="ARBA" id="ARBA00004651"/>
    </source>
</evidence>
<evidence type="ECO:0000256" key="4">
    <source>
        <dbReference type="ARBA" id="ARBA00022475"/>
    </source>
</evidence>
<sequence>MKYIMRKEGGGPGEGVIPGQATQQMGNNQKSGMFYAFFAYFLWGLFPIYWKMVEQVPALEILAHRIFWSFIFMILLLAFLRKMGDLKTSIKEGVHHPRTPLLLLLASVLVSGNWFIYIWAVNNGHVIETSMGYYINPLVSILLGMIFLKEKLNRWQLIAFLLAACGVAIQTFSFGHVPWIAIGLALTFGFYGLVKKKVDIDAFIGLTFETFFMMPVAFIYLTMIQVKGTASFATVSPAVTVLLIGTGVVTAIPLICFAQGARRISLTMIGFFQYLTPTMTLIMGIAFFKEPFTHVQLLSFAFIWLALVVFSVSGFLPKKKYHVEEVA</sequence>
<evidence type="ECO:0000256" key="8">
    <source>
        <dbReference type="SAM" id="MobiDB-lite"/>
    </source>
</evidence>
<comment type="similarity">
    <text evidence="2">Belongs to the EamA transporter family.</text>
</comment>
<name>A0A8B4BTV0_HEYCO</name>
<feature type="region of interest" description="Disordered" evidence="8">
    <location>
        <begin position="1"/>
        <end position="22"/>
    </location>
</feature>
<evidence type="ECO:0000256" key="5">
    <source>
        <dbReference type="ARBA" id="ARBA00022692"/>
    </source>
</evidence>
<protein>
    <submittedName>
        <fullName evidence="11">Chloramphenicol-sensitive protein RarD</fullName>
    </submittedName>
</protein>
<dbReference type="NCBIfam" id="TIGR00688">
    <property type="entry name" value="rarD"/>
    <property type="match status" value="1"/>
</dbReference>
<dbReference type="Pfam" id="PF00892">
    <property type="entry name" value="EamA"/>
    <property type="match status" value="2"/>
</dbReference>
<accession>A0A8B4BTV0</accession>
<evidence type="ECO:0000256" key="9">
    <source>
        <dbReference type="SAM" id="Phobius"/>
    </source>
</evidence>
<feature type="transmembrane region" description="Helical" evidence="9">
    <location>
        <begin position="155"/>
        <end position="172"/>
    </location>
</feature>
<dbReference type="InterPro" id="IPR000620">
    <property type="entry name" value="EamA_dom"/>
</dbReference>
<dbReference type="InterPro" id="IPR037185">
    <property type="entry name" value="EmrE-like"/>
</dbReference>
<dbReference type="Proteomes" id="UP000184029">
    <property type="component" value="Unassembled WGS sequence"/>
</dbReference>
<evidence type="ECO:0000259" key="10">
    <source>
        <dbReference type="Pfam" id="PF00892"/>
    </source>
</evidence>
<feature type="domain" description="EamA" evidence="10">
    <location>
        <begin position="31"/>
        <end position="169"/>
    </location>
</feature>
<dbReference type="GO" id="GO:0005886">
    <property type="term" value="C:plasma membrane"/>
    <property type="evidence" value="ECO:0007669"/>
    <property type="project" value="UniProtKB-SubCell"/>
</dbReference>
<dbReference type="SUPFAM" id="SSF103481">
    <property type="entry name" value="Multidrug resistance efflux transporter EmrE"/>
    <property type="match status" value="2"/>
</dbReference>
<feature type="transmembrane region" description="Helical" evidence="9">
    <location>
        <begin position="294"/>
        <end position="316"/>
    </location>
</feature>
<feature type="transmembrane region" description="Helical" evidence="9">
    <location>
        <begin position="238"/>
        <end position="257"/>
    </location>
</feature>
<keyword evidence="6 9" id="KW-1133">Transmembrane helix</keyword>
<feature type="transmembrane region" description="Helical" evidence="9">
    <location>
        <begin position="101"/>
        <end position="119"/>
    </location>
</feature>
<keyword evidence="3" id="KW-0813">Transport</keyword>
<feature type="transmembrane region" description="Helical" evidence="9">
    <location>
        <begin position="131"/>
        <end position="148"/>
    </location>
</feature>
<evidence type="ECO:0000313" key="11">
    <source>
        <dbReference type="EMBL" id="SHE62613.1"/>
    </source>
</evidence>
<gene>
    <name evidence="11" type="ORF">SAMN02745208_00633</name>
</gene>
<feature type="transmembrane region" description="Helical" evidence="9">
    <location>
        <begin position="178"/>
        <end position="194"/>
    </location>
</feature>
<comment type="caution">
    <text evidence="11">The sequence shown here is derived from an EMBL/GenBank/DDBJ whole genome shotgun (WGS) entry which is preliminary data.</text>
</comment>
<dbReference type="EMBL" id="FQUB01000008">
    <property type="protein sequence ID" value="SHE62613.1"/>
    <property type="molecule type" value="Genomic_DNA"/>
</dbReference>
<feature type="transmembrane region" description="Helical" evidence="9">
    <location>
        <begin position="62"/>
        <end position="80"/>
    </location>
</feature>
<keyword evidence="4" id="KW-1003">Cell membrane</keyword>
<feature type="domain" description="EamA" evidence="10">
    <location>
        <begin position="180"/>
        <end position="311"/>
    </location>
</feature>
<dbReference type="InterPro" id="IPR004626">
    <property type="entry name" value="RarD"/>
</dbReference>
<evidence type="ECO:0000256" key="3">
    <source>
        <dbReference type="ARBA" id="ARBA00022448"/>
    </source>
</evidence>
<dbReference type="KEGG" id="bcoa:BF29_331"/>
<dbReference type="PANTHER" id="PTHR22911:SF137">
    <property type="entry name" value="SOLUTE CARRIER FAMILY 35 MEMBER G2-RELATED"/>
    <property type="match status" value="1"/>
</dbReference>
<keyword evidence="5 9" id="KW-0812">Transmembrane</keyword>
<evidence type="ECO:0000256" key="6">
    <source>
        <dbReference type="ARBA" id="ARBA00022989"/>
    </source>
</evidence>
<organism evidence="11 12">
    <name type="scientific">Heyndrickxia coagulans DSM 1 = ATCC 7050</name>
    <dbReference type="NCBI Taxonomy" id="1121088"/>
    <lineage>
        <taxon>Bacteria</taxon>
        <taxon>Bacillati</taxon>
        <taxon>Bacillota</taxon>
        <taxon>Bacilli</taxon>
        <taxon>Bacillales</taxon>
        <taxon>Bacillaceae</taxon>
        <taxon>Heyndrickxia</taxon>
    </lineage>
</organism>
<evidence type="ECO:0000313" key="12">
    <source>
        <dbReference type="Proteomes" id="UP000184029"/>
    </source>
</evidence>
<dbReference type="PANTHER" id="PTHR22911">
    <property type="entry name" value="ACYL-MALONYL CONDENSING ENZYME-RELATED"/>
    <property type="match status" value="1"/>
</dbReference>
<reference evidence="11 12" key="1">
    <citation type="submission" date="2016-11" db="EMBL/GenBank/DDBJ databases">
        <authorList>
            <person name="Varghese N."/>
            <person name="Submissions S."/>
        </authorList>
    </citation>
    <scope>NUCLEOTIDE SEQUENCE [LARGE SCALE GENOMIC DNA]</scope>
    <source>
        <strain evidence="11 12">DSM 1</strain>
    </source>
</reference>
<proteinExistence type="inferred from homology"/>
<feature type="transmembrane region" description="Helical" evidence="9">
    <location>
        <begin position="32"/>
        <end position="50"/>
    </location>
</feature>
<evidence type="ECO:0000256" key="2">
    <source>
        <dbReference type="ARBA" id="ARBA00007362"/>
    </source>
</evidence>
<feature type="transmembrane region" description="Helical" evidence="9">
    <location>
        <begin position="269"/>
        <end position="288"/>
    </location>
</feature>
<keyword evidence="7 9" id="KW-0472">Membrane</keyword>
<feature type="transmembrane region" description="Helical" evidence="9">
    <location>
        <begin position="206"/>
        <end position="226"/>
    </location>
</feature>